<name>A0A1H0HI64_9PSEU</name>
<evidence type="ECO:0000313" key="1">
    <source>
        <dbReference type="EMBL" id="SDO18886.1"/>
    </source>
</evidence>
<dbReference type="RefSeq" id="WP_091574552.1">
    <property type="nucleotide sequence ID" value="NZ_FNDV01000001.1"/>
</dbReference>
<sequence length="120" mass="12249">MSSDNRINVGGNVGGHAVAGDGNVVGDGVVDPRIPDLLRGLRDQLAANASKVPDYDLVVHDIDALTAQTENAEAKPEFVKSLWGRIRGSLAGLVGATGTLAAVGTNVNEINEAITGVFGS</sequence>
<dbReference type="STRING" id="504798.SAMN05421871_101174"/>
<evidence type="ECO:0000313" key="2">
    <source>
        <dbReference type="Proteomes" id="UP000199651"/>
    </source>
</evidence>
<proteinExistence type="predicted"/>
<accession>A0A1H0HI64</accession>
<dbReference type="EMBL" id="FNJB01000002">
    <property type="protein sequence ID" value="SDO18886.1"/>
    <property type="molecule type" value="Genomic_DNA"/>
</dbReference>
<dbReference type="AlphaFoldDB" id="A0A1H0HI64"/>
<protein>
    <submittedName>
        <fullName evidence="1">Uncharacterized protein</fullName>
    </submittedName>
</protein>
<gene>
    <name evidence="1" type="ORF">SAMN05192558_102129</name>
</gene>
<keyword evidence="2" id="KW-1185">Reference proteome</keyword>
<dbReference type="Proteomes" id="UP000199651">
    <property type="component" value="Unassembled WGS sequence"/>
</dbReference>
<reference evidence="2" key="1">
    <citation type="submission" date="2016-10" db="EMBL/GenBank/DDBJ databases">
        <authorList>
            <person name="Varghese N."/>
            <person name="Submissions S."/>
        </authorList>
    </citation>
    <scope>NUCLEOTIDE SEQUENCE [LARGE SCALE GENOMIC DNA]</scope>
    <source>
        <strain evidence="2">IBRC-M 10655</strain>
    </source>
</reference>
<organism evidence="1 2">
    <name type="scientific">Actinokineospora alba</name>
    <dbReference type="NCBI Taxonomy" id="504798"/>
    <lineage>
        <taxon>Bacteria</taxon>
        <taxon>Bacillati</taxon>
        <taxon>Actinomycetota</taxon>
        <taxon>Actinomycetes</taxon>
        <taxon>Pseudonocardiales</taxon>
        <taxon>Pseudonocardiaceae</taxon>
        <taxon>Actinokineospora</taxon>
    </lineage>
</organism>